<accession>A0A6B1YR54</accession>
<dbReference type="RefSeq" id="WP_034019124.1">
    <property type="nucleotide sequence ID" value="NZ_CATOWT010000027.1"/>
</dbReference>
<proteinExistence type="predicted"/>
<sequence>MAKSHIELKFNLGKHVVCVEAGHGYAVLEDDSDAPKMYDGVSFTIRERRDKGQPGTMLDRQYDVKRSQMLALGLSMLDIASHMAVEPIWQRSETVGSGRLRPLWPLTKKEREFLSDLKNEEVKAIRKNVQTSYENLRRRVHILQRCQFVLERISDDSASQLDMMLTVLEQYGALPVRVEPGVVPNFEHMPTSETSH</sequence>
<organism evidence="1 2">
    <name type="scientific">Pseudomonas aeruginosa</name>
    <dbReference type="NCBI Taxonomy" id="287"/>
    <lineage>
        <taxon>Bacteria</taxon>
        <taxon>Pseudomonadati</taxon>
        <taxon>Pseudomonadota</taxon>
        <taxon>Gammaproteobacteria</taxon>
        <taxon>Pseudomonadales</taxon>
        <taxon>Pseudomonadaceae</taxon>
        <taxon>Pseudomonas</taxon>
    </lineage>
</organism>
<evidence type="ECO:0000313" key="2">
    <source>
        <dbReference type="Proteomes" id="UP000644192"/>
    </source>
</evidence>
<dbReference type="AlphaFoldDB" id="A0A6B1YR54"/>
<dbReference type="EMBL" id="WXZT01000059">
    <property type="protein sequence ID" value="MZZ17742.1"/>
    <property type="molecule type" value="Genomic_DNA"/>
</dbReference>
<dbReference type="Proteomes" id="UP000644192">
    <property type="component" value="Unassembled WGS sequence"/>
</dbReference>
<gene>
    <name evidence="1" type="ORF">GUL26_36425</name>
</gene>
<comment type="caution">
    <text evidence="1">The sequence shown here is derived from an EMBL/GenBank/DDBJ whole genome shotgun (WGS) entry which is preliminary data.</text>
</comment>
<name>A0A6B1YR54_PSEAI</name>
<reference evidence="1" key="1">
    <citation type="submission" date="2020-01" db="EMBL/GenBank/DDBJ databases">
        <title>Bacteria Cultured from War Wounds Associated with the Conflict in Eastern Ukraine.</title>
        <authorList>
            <person name="Snesrud E."/>
            <person name="Galac M.R."/>
            <person name="Mc Gann P."/>
            <person name="Valentine K."/>
            <person name="Viacheslav K."/>
        </authorList>
    </citation>
    <scope>NUCLEOTIDE SEQUENCE</scope>
    <source>
        <strain evidence="1">VNMU148</strain>
    </source>
</reference>
<evidence type="ECO:0000313" key="1">
    <source>
        <dbReference type="EMBL" id="MZZ17742.1"/>
    </source>
</evidence>
<protein>
    <submittedName>
        <fullName evidence="1">Uncharacterized protein</fullName>
    </submittedName>
</protein>